<comment type="caution">
    <text evidence="3">The sequence shown here is derived from an EMBL/GenBank/DDBJ whole genome shotgun (WGS) entry which is preliminary data.</text>
</comment>
<protein>
    <submittedName>
        <fullName evidence="3">Uncharacterized protein</fullName>
    </submittedName>
</protein>
<dbReference type="EMBL" id="BLAE01000034">
    <property type="protein sequence ID" value="GES12091.1"/>
    <property type="molecule type" value="Genomic_DNA"/>
</dbReference>
<evidence type="ECO:0000313" key="4">
    <source>
        <dbReference type="Proteomes" id="UP000331127"/>
    </source>
</evidence>
<accession>A0A5M3WXP9</accession>
<evidence type="ECO:0000256" key="1">
    <source>
        <dbReference type="SAM" id="MobiDB-lite"/>
    </source>
</evidence>
<name>A0A5M3WXP9_9ACTN</name>
<evidence type="ECO:0000256" key="2">
    <source>
        <dbReference type="SAM" id="Phobius"/>
    </source>
</evidence>
<feature type="region of interest" description="Disordered" evidence="1">
    <location>
        <begin position="1"/>
        <end position="23"/>
    </location>
</feature>
<dbReference type="AlphaFoldDB" id="A0A5M3WXP9"/>
<keyword evidence="4" id="KW-1185">Reference proteome</keyword>
<organism evidence="3 4">
    <name type="scientific">Acrocarpospora macrocephala</name>
    <dbReference type="NCBI Taxonomy" id="150177"/>
    <lineage>
        <taxon>Bacteria</taxon>
        <taxon>Bacillati</taxon>
        <taxon>Actinomycetota</taxon>
        <taxon>Actinomycetes</taxon>
        <taxon>Streptosporangiales</taxon>
        <taxon>Streptosporangiaceae</taxon>
        <taxon>Acrocarpospora</taxon>
    </lineage>
</organism>
<keyword evidence="2" id="KW-0812">Transmembrane</keyword>
<keyword evidence="2" id="KW-1133">Transmembrane helix</keyword>
<reference evidence="3 4" key="1">
    <citation type="submission" date="2019-10" db="EMBL/GenBank/DDBJ databases">
        <title>Whole genome shotgun sequence of Acrocarpospora macrocephala NBRC 16266.</title>
        <authorList>
            <person name="Ichikawa N."/>
            <person name="Kimura A."/>
            <person name="Kitahashi Y."/>
            <person name="Komaki H."/>
            <person name="Oguchi A."/>
        </authorList>
    </citation>
    <scope>NUCLEOTIDE SEQUENCE [LARGE SCALE GENOMIC DNA]</scope>
    <source>
        <strain evidence="3 4">NBRC 16266</strain>
    </source>
</reference>
<feature type="transmembrane region" description="Helical" evidence="2">
    <location>
        <begin position="32"/>
        <end position="52"/>
    </location>
</feature>
<proteinExistence type="predicted"/>
<dbReference type="Proteomes" id="UP000331127">
    <property type="component" value="Unassembled WGS sequence"/>
</dbReference>
<gene>
    <name evidence="3" type="ORF">Amac_056880</name>
</gene>
<keyword evidence="2" id="KW-0472">Membrane</keyword>
<sequence length="278" mass="30350">MTSAQRSGEASSGEAEETQPSSRLRRFLSSPVTWVGGVLSTVAAGILVAWMPTGGRDLIDRMTNADPLPLLRVTEDLEGAVALDRPIDDADDRAALLTDPDSFPRLVAKYGGATVGRVDVSIVAEGGRGRVRVVDIRPRIARKLPALDDSYFLPGSGGEPAVISMTSYLDRPDIRFHLPGKAGGLYFSAKHIEIARGEQVGLLLTFEAKKAYYEFDIVVTVLADGREYQKIINRKDGTKFRVTGVAADYRRFYEGDGSTWYPMRKGGKCRIFTKSKGC</sequence>
<evidence type="ECO:0000313" key="3">
    <source>
        <dbReference type="EMBL" id="GES12091.1"/>
    </source>
</evidence>